<keyword evidence="4" id="KW-1185">Reference proteome</keyword>
<dbReference type="OrthoDB" id="8829067at2"/>
<dbReference type="RefSeq" id="WP_111738738.1">
    <property type="nucleotide sequence ID" value="NZ_LR698987.1"/>
</dbReference>
<dbReference type="InterPro" id="IPR056221">
    <property type="entry name" value="Tle3_ab_dom"/>
</dbReference>
<evidence type="ECO:0000313" key="4">
    <source>
        <dbReference type="Proteomes" id="UP000249005"/>
    </source>
</evidence>
<dbReference type="InterPro" id="IPR021692">
    <property type="entry name" value="Tle3_C"/>
</dbReference>
<proteinExistence type="predicted"/>
<evidence type="ECO:0000313" key="3">
    <source>
        <dbReference type="EMBL" id="SQI33859.1"/>
    </source>
</evidence>
<dbReference type="Proteomes" id="UP000249005">
    <property type="component" value="Chromosome 1"/>
</dbReference>
<dbReference type="KEGG" id="lri:NCTC12151_00021"/>
<dbReference type="AlphaFoldDB" id="A0A2X4U5D8"/>
<feature type="domain" description="Antibacterial effector protein Tle3 C-terminal" evidence="1">
    <location>
        <begin position="582"/>
        <end position="656"/>
    </location>
</feature>
<gene>
    <name evidence="3" type="ORF">NCTC12151_00021</name>
</gene>
<name>A0A2X4U5D8_9GAMM</name>
<evidence type="ECO:0000259" key="2">
    <source>
        <dbReference type="Pfam" id="PF24322"/>
    </source>
</evidence>
<sequence length="676" mass="76010">MADNAQTTENSASNGEVTTVGVNKRCGEPFNAQPVPLSMPMPCIVILVHGVNDIGEAYGNQDTGICAGLNERLNRKDLSPHVWKDFIAQDIRNAKPSMVEDGQCVDIVGKSPIIPFYWGYRPVDKEEYLKDDRRYYNELFQIYQGSEQCRLDQMEGDVSSGSVCPPDYSEVDLPYDAYVREESLNDGACNYSYTDQFFNYLDSNKIKNGGLFANATTNIPDMYGPGSGGIALYLAKWYSRNSLANGGDYSHPIYDNSHRIYQVFAAQRLADLIIAIRTRPETANDAINIIAHSQGTIVSMLANFIVKKENIRPADCVILNHSPYALEPTMMENWQPGFQQTEQARVDTLVSFCQMMRDSRQTYDYTAEVLIKSGVLGQCLEGAAHKWDRPEYSRNNFGKVYNYFCPNDQTVSLKPVQGMGWQGVPDDVMNRLGDNFKQRVFYQGHPVGNGEYVFSLPYYDVDANIAIGAYSHKRKVRATTATAFENAEFGDRRVKVTGEILPEQFDFELMVRKAKLGQSDMGLTMSAIARDDIKLVETMIKPDYLSTKAYRVGDILSKKDIRMLNGRMFGGGNVISSVRVGEYNQLIVTRIKTAEEIKAQAENTTVSISQHSSIMLNKDVPQKAFTYDLAIGDCNAYTLNGGRFWLDLLRMADWRHPDNPLPKVTTYYQTGILPKK</sequence>
<dbReference type="Pfam" id="PF11678">
    <property type="entry name" value="Tle3_C"/>
    <property type="match status" value="1"/>
</dbReference>
<dbReference type="EMBL" id="LS483470">
    <property type="protein sequence ID" value="SQI33859.1"/>
    <property type="molecule type" value="Genomic_DNA"/>
</dbReference>
<reference evidence="3 4" key="1">
    <citation type="submission" date="2018-06" db="EMBL/GenBank/DDBJ databases">
        <authorList>
            <consortium name="Pathogen Informatics"/>
            <person name="Doyle S."/>
        </authorList>
    </citation>
    <scope>NUCLEOTIDE SEQUENCE [LARGE SCALE GENOMIC DNA]</scope>
    <source>
        <strain evidence="3 4">NCTC12151</strain>
    </source>
</reference>
<organism evidence="3 4">
    <name type="scientific">Leminorella richardii</name>
    <dbReference type="NCBI Taxonomy" id="158841"/>
    <lineage>
        <taxon>Bacteria</taxon>
        <taxon>Pseudomonadati</taxon>
        <taxon>Pseudomonadota</taxon>
        <taxon>Gammaproteobacteria</taxon>
        <taxon>Enterobacterales</taxon>
        <taxon>Budviciaceae</taxon>
        <taxon>Leminorella</taxon>
    </lineage>
</organism>
<evidence type="ECO:0000259" key="1">
    <source>
        <dbReference type="Pfam" id="PF11678"/>
    </source>
</evidence>
<protein>
    <submittedName>
        <fullName evidence="3">Protein of uncharacterized function (DUF3274)</fullName>
    </submittedName>
</protein>
<accession>A0A2X4U5D8</accession>
<feature type="domain" description="T6SS Tle3 phospholipase effector alpha/beta" evidence="2">
    <location>
        <begin position="41"/>
        <end position="425"/>
    </location>
</feature>
<dbReference type="Pfam" id="PF24322">
    <property type="entry name" value="Tle3"/>
    <property type="match status" value="1"/>
</dbReference>